<accession>A0ACD1G461</accession>
<dbReference type="EMBL" id="KZ825357">
    <property type="protein sequence ID" value="RAH44040.1"/>
    <property type="molecule type" value="Genomic_DNA"/>
</dbReference>
<reference evidence="1" key="1">
    <citation type="submission" date="2018-02" db="EMBL/GenBank/DDBJ databases">
        <title>The genomes of Aspergillus section Nigri reveals drivers in fungal speciation.</title>
        <authorList>
            <consortium name="DOE Joint Genome Institute"/>
            <person name="Vesth T.C."/>
            <person name="Nybo J."/>
            <person name="Theobald S."/>
            <person name="Brandl J."/>
            <person name="Frisvad J.C."/>
            <person name="Nielsen K.F."/>
            <person name="Lyhne E.K."/>
            <person name="Kogle M.E."/>
            <person name="Kuo A."/>
            <person name="Riley R."/>
            <person name="Clum A."/>
            <person name="Nolan M."/>
            <person name="Lipzen A."/>
            <person name="Salamov A."/>
            <person name="Henrissat B."/>
            <person name="Wiebenga A."/>
            <person name="De vries R.P."/>
            <person name="Grigoriev I.V."/>
            <person name="Mortensen U.H."/>
            <person name="Andersen M.R."/>
            <person name="Baker S.E."/>
        </authorList>
    </citation>
    <scope>NUCLEOTIDE SEQUENCE</scope>
    <source>
        <strain evidence="1">CBS 621.78</strain>
    </source>
</reference>
<evidence type="ECO:0000313" key="2">
    <source>
        <dbReference type="Proteomes" id="UP000249057"/>
    </source>
</evidence>
<sequence>MTKTYNRRDSLVVTHPTTNLPACGLSTAERTGSPIFHTLWSVLKSVGHLRADANISSPHALETRLSSEWPMPEPAESTAKPLAIVYGPEEVCDAKIYAYCYSPLEKEEKIHWTNENFGGDTWVGGAKTGTIYYATDGGSKVEQCMGRENQRTEWEV</sequence>
<dbReference type="Proteomes" id="UP000249057">
    <property type="component" value="Unassembled WGS sequence"/>
</dbReference>
<keyword evidence="2" id="KW-1185">Reference proteome</keyword>
<evidence type="ECO:0000313" key="1">
    <source>
        <dbReference type="EMBL" id="RAH44040.1"/>
    </source>
</evidence>
<proteinExistence type="predicted"/>
<name>A0ACD1G461_9EURO</name>
<gene>
    <name evidence="1" type="ORF">BO95DRAFT_483565</name>
</gene>
<protein>
    <submittedName>
        <fullName evidence="1">Uncharacterized protein</fullName>
    </submittedName>
</protein>
<organism evidence="1 2">
    <name type="scientific">Aspergillus brunneoviolaceus CBS 621.78</name>
    <dbReference type="NCBI Taxonomy" id="1450534"/>
    <lineage>
        <taxon>Eukaryota</taxon>
        <taxon>Fungi</taxon>
        <taxon>Dikarya</taxon>
        <taxon>Ascomycota</taxon>
        <taxon>Pezizomycotina</taxon>
        <taxon>Eurotiomycetes</taxon>
        <taxon>Eurotiomycetidae</taxon>
        <taxon>Eurotiales</taxon>
        <taxon>Aspergillaceae</taxon>
        <taxon>Aspergillus</taxon>
        <taxon>Aspergillus subgen. Circumdati</taxon>
    </lineage>
</organism>